<dbReference type="Proteomes" id="UP000664360">
    <property type="component" value="Chromosome"/>
</dbReference>
<keyword evidence="2" id="KW-1185">Reference proteome</keyword>
<sequence>MKKRSLVHILVTVLFVITFGAFFSTDVQADESLFKPTTERVGVWWWDTSNLNLAHSESYLDYAKNNGITEIYLNQTRLSEVNPSNTFGSNGTTNVVIPTQNFIQAANAKGIDVYLLLSNNGTWLNNPNRFHLLMKGYLAYQNIAKDAQFAGVHLNVEPNQLRDSTGERYWDKGYDVQARMMQQLIDFAVDATNVYGDYTTFDWSTGMWWDRDRYPVTYRGKKTLLYRAMIEEANTTVVMSFRTTANAIAEASKNHLAYARNVGKPIILSGTVFLSGEEPDKAPNAQFVGFGRDYMHTELAKVPEYALKWADDANGGASNKHLDVHIAFHEMMTWRHWERRER</sequence>
<gene>
    <name evidence="1" type="ORF">DOK79_001799</name>
</gene>
<accession>A0ABZ2SXD8</accession>
<evidence type="ECO:0000313" key="2">
    <source>
        <dbReference type="Proteomes" id="UP000664360"/>
    </source>
</evidence>
<proteinExistence type="predicted"/>
<name>A0ABZ2SXD8_9ENTE</name>
<dbReference type="RefSeq" id="WP_206859458.1">
    <property type="nucleotide sequence ID" value="NZ_CP147250.1"/>
</dbReference>
<protein>
    <submittedName>
        <fullName evidence="1">Uncharacterized protein</fullName>
    </submittedName>
</protein>
<organism evidence="1 2">
    <name type="scientific">Candidatus Enterococcus mangumiae</name>
    <dbReference type="NCBI Taxonomy" id="2230878"/>
    <lineage>
        <taxon>Bacteria</taxon>
        <taxon>Bacillati</taxon>
        <taxon>Bacillota</taxon>
        <taxon>Bacilli</taxon>
        <taxon>Lactobacillales</taxon>
        <taxon>Enterococcaceae</taxon>
        <taxon>Enterococcus</taxon>
    </lineage>
</organism>
<reference evidence="1 2" key="2">
    <citation type="submission" date="2024-03" db="EMBL/GenBank/DDBJ databases">
        <title>The Genome Sequence of Enterococcus sp. DIV1094.</title>
        <authorList>
            <consortium name="The Broad Institute Genomics Platform"/>
            <consortium name="The Broad Institute Microbial Omics Core"/>
            <consortium name="The Broad Institute Genomic Center for Infectious Diseases"/>
            <person name="Earl A."/>
            <person name="Manson A."/>
            <person name="Gilmore M."/>
            <person name="Schwartman J."/>
            <person name="Shea T."/>
            <person name="Abouelleil A."/>
            <person name="Cao P."/>
            <person name="Chapman S."/>
            <person name="Cusick C."/>
            <person name="Young S."/>
            <person name="Neafsey D."/>
            <person name="Nusbaum C."/>
            <person name="Birren B."/>
        </authorList>
    </citation>
    <scope>NUCLEOTIDE SEQUENCE [LARGE SCALE GENOMIC DNA]</scope>
    <source>
        <strain evidence="1 2">DIV1094</strain>
    </source>
</reference>
<dbReference type="EMBL" id="CP147250">
    <property type="protein sequence ID" value="WYJ80242.1"/>
    <property type="molecule type" value="Genomic_DNA"/>
</dbReference>
<evidence type="ECO:0000313" key="1">
    <source>
        <dbReference type="EMBL" id="WYJ80242.1"/>
    </source>
</evidence>
<reference evidence="1 2" key="1">
    <citation type="submission" date="2021-03" db="EMBL/GenBank/DDBJ databases">
        <authorList>
            <person name="Gilmore M.S."/>
            <person name="Schwartzman J."/>
            <person name="Van Tyne D."/>
            <person name="Martin M."/>
            <person name="Earl A.M."/>
            <person name="Manson A.L."/>
            <person name="Straub T."/>
            <person name="Salamzade R."/>
            <person name="Saavedra J."/>
            <person name="Lebreton F."/>
            <person name="Prichula J."/>
            <person name="Schaufler K."/>
            <person name="Gaca A."/>
            <person name="Sgardioli B."/>
            <person name="Wagenaar J."/>
            <person name="Strong T."/>
        </authorList>
    </citation>
    <scope>NUCLEOTIDE SEQUENCE [LARGE SCALE GENOMIC DNA]</scope>
    <source>
        <strain evidence="1 2">DIV1094</strain>
    </source>
</reference>